<evidence type="ECO:0000313" key="1">
    <source>
        <dbReference type="EMBL" id="QHT04773.1"/>
    </source>
</evidence>
<organism evidence="1">
    <name type="scientific">viral metagenome</name>
    <dbReference type="NCBI Taxonomy" id="1070528"/>
    <lineage>
        <taxon>unclassified sequences</taxon>
        <taxon>metagenomes</taxon>
        <taxon>organismal metagenomes</taxon>
    </lineage>
</organism>
<reference evidence="1" key="1">
    <citation type="journal article" date="2020" name="Nature">
        <title>Giant virus diversity and host interactions through global metagenomics.</title>
        <authorList>
            <person name="Schulz F."/>
            <person name="Roux S."/>
            <person name="Paez-Espino D."/>
            <person name="Jungbluth S."/>
            <person name="Walsh D.A."/>
            <person name="Denef V.J."/>
            <person name="McMahon K.D."/>
            <person name="Konstantinidis K.T."/>
            <person name="Eloe-Fadrosh E.A."/>
            <person name="Kyrpides N.C."/>
            <person name="Woyke T."/>
        </authorList>
    </citation>
    <scope>NUCLEOTIDE SEQUENCE</scope>
    <source>
        <strain evidence="1">GVMAG-M-3300021343-4</strain>
    </source>
</reference>
<proteinExistence type="predicted"/>
<sequence length="111" mass="13471">MTEETVPGSTLKMTKKQVKNMKRRKLQMQRDHGPVFAEYSSKLDNLTYVDGEDTNPNNPWQLVVNKKREKMIKWKRGKIARDRWFDFHSPQIINGKEVFNPRRTPQQYWWY</sequence>
<dbReference type="EMBL" id="MN739438">
    <property type="protein sequence ID" value="QHT04773.1"/>
    <property type="molecule type" value="Genomic_DNA"/>
</dbReference>
<protein>
    <submittedName>
        <fullName evidence="1">Uncharacterized protein</fullName>
    </submittedName>
</protein>
<name>A0A6C0CKE7_9ZZZZ</name>
<dbReference type="AlphaFoldDB" id="A0A6C0CKE7"/>
<accession>A0A6C0CKE7</accession>